<keyword evidence="6" id="KW-1185">Reference proteome</keyword>
<reference evidence="5 6" key="1">
    <citation type="submission" date="2023-07" db="EMBL/GenBank/DDBJ databases">
        <title>Genomic Encyclopedia of Type Strains, Phase IV (KMG-IV): sequencing the most valuable type-strain genomes for metagenomic binning, comparative biology and taxonomic classification.</title>
        <authorList>
            <person name="Goeker M."/>
        </authorList>
    </citation>
    <scope>NUCLEOTIDE SEQUENCE [LARGE SCALE GENOMIC DNA]</scope>
    <source>
        <strain evidence="5 6">DSM 5896</strain>
    </source>
</reference>
<sequence length="386" mass="43132">MAIHLFADVLSGFGGIETYLDALARRLAADGWPVRIEVSLNGPAPFLDAVEQLGVPVYRQPYVPGDRWQVRQRLLIRHLARRLRPGDWVYCVRQPMPEIYLALVRAVHRRGAKLAASWMFAPEFLPPPPGALGERFCKAVRETDVPISVAECTKGQFREVYGYERPVSVVRYHNVELFDAPVPLPPGPPYHIGYMGRIAIEQKNLDTILQAFKRLTARRGDVILNMHGGGPDSERLQALVEELGLTEQVVLHGRYELRRDLLDIVSRNHLFIYTSRFEGGPCFSLIELLQAGRFVVTSPVGGIPDIYGGRPEIGAMVPPDEPEAIADGLDRAIDLIEAHGADPHRIRARYVEEFHDEIAHRQWLAALGLERTSSSVAVPLADGLSR</sequence>
<dbReference type="SUPFAM" id="SSF53756">
    <property type="entry name" value="UDP-Glycosyltransferase/glycogen phosphorylase"/>
    <property type="match status" value="1"/>
</dbReference>
<organism evidence="5 6">
    <name type="scientific">Labrys monachus</name>
    <dbReference type="NCBI Taxonomy" id="217067"/>
    <lineage>
        <taxon>Bacteria</taxon>
        <taxon>Pseudomonadati</taxon>
        <taxon>Pseudomonadota</taxon>
        <taxon>Alphaproteobacteria</taxon>
        <taxon>Hyphomicrobiales</taxon>
        <taxon>Xanthobacteraceae</taxon>
        <taxon>Labrys</taxon>
    </lineage>
</organism>
<evidence type="ECO:0000313" key="6">
    <source>
        <dbReference type="Proteomes" id="UP001237448"/>
    </source>
</evidence>
<keyword evidence="2" id="KW-0808">Transferase</keyword>
<dbReference type="Gene3D" id="3.40.50.2000">
    <property type="entry name" value="Glycogen Phosphorylase B"/>
    <property type="match status" value="2"/>
</dbReference>
<comment type="caution">
    <text evidence="5">The sequence shown here is derived from an EMBL/GenBank/DDBJ whole genome shotgun (WGS) entry which is preliminary data.</text>
</comment>
<dbReference type="RefSeq" id="WP_307432509.1">
    <property type="nucleotide sequence ID" value="NZ_JAUSVK010000001.1"/>
</dbReference>
<feature type="domain" description="Glycosyl transferase family 1" evidence="3">
    <location>
        <begin position="186"/>
        <end position="334"/>
    </location>
</feature>
<evidence type="ECO:0000259" key="4">
    <source>
        <dbReference type="Pfam" id="PF13439"/>
    </source>
</evidence>
<evidence type="ECO:0000259" key="3">
    <source>
        <dbReference type="Pfam" id="PF00534"/>
    </source>
</evidence>
<dbReference type="InterPro" id="IPR001296">
    <property type="entry name" value="Glyco_trans_1"/>
</dbReference>
<dbReference type="Pfam" id="PF00534">
    <property type="entry name" value="Glycos_transf_1"/>
    <property type="match status" value="1"/>
</dbReference>
<dbReference type="PANTHER" id="PTHR12526">
    <property type="entry name" value="GLYCOSYLTRANSFERASE"/>
    <property type="match status" value="1"/>
</dbReference>
<protein>
    <submittedName>
        <fullName evidence="5">Glycosyltransferase involved in cell wall biosynthesis</fullName>
    </submittedName>
</protein>
<gene>
    <name evidence="5" type="ORF">J3R73_004581</name>
</gene>
<evidence type="ECO:0000313" key="5">
    <source>
        <dbReference type="EMBL" id="MDQ0394789.1"/>
    </source>
</evidence>
<name>A0ABU0FJK8_9HYPH</name>
<proteinExistence type="predicted"/>
<evidence type="ECO:0000256" key="2">
    <source>
        <dbReference type="ARBA" id="ARBA00022679"/>
    </source>
</evidence>
<keyword evidence="1" id="KW-0328">Glycosyltransferase</keyword>
<feature type="domain" description="Glycosyltransferase subfamily 4-like N-terminal" evidence="4">
    <location>
        <begin position="13"/>
        <end position="170"/>
    </location>
</feature>
<evidence type="ECO:0000256" key="1">
    <source>
        <dbReference type="ARBA" id="ARBA00022676"/>
    </source>
</evidence>
<dbReference type="Pfam" id="PF13439">
    <property type="entry name" value="Glyco_transf_4"/>
    <property type="match status" value="1"/>
</dbReference>
<accession>A0ABU0FJK8</accession>
<dbReference type="PANTHER" id="PTHR12526:SF510">
    <property type="entry name" value="D-INOSITOL 3-PHOSPHATE GLYCOSYLTRANSFERASE"/>
    <property type="match status" value="1"/>
</dbReference>
<dbReference type="InterPro" id="IPR028098">
    <property type="entry name" value="Glyco_trans_4-like_N"/>
</dbReference>
<dbReference type="EMBL" id="JAUSVK010000001">
    <property type="protein sequence ID" value="MDQ0394789.1"/>
    <property type="molecule type" value="Genomic_DNA"/>
</dbReference>
<dbReference type="Proteomes" id="UP001237448">
    <property type="component" value="Unassembled WGS sequence"/>
</dbReference>